<dbReference type="AlphaFoldDB" id="A0AA38LU48"/>
<dbReference type="Proteomes" id="UP001164286">
    <property type="component" value="Unassembled WGS sequence"/>
</dbReference>
<dbReference type="EMBL" id="JAKWFO010000008">
    <property type="protein sequence ID" value="KAI9633451.1"/>
    <property type="molecule type" value="Genomic_DNA"/>
</dbReference>
<feature type="region of interest" description="Disordered" evidence="1">
    <location>
        <begin position="1"/>
        <end position="41"/>
    </location>
</feature>
<proteinExistence type="predicted"/>
<comment type="caution">
    <text evidence="2">The sequence shown here is derived from an EMBL/GenBank/DDBJ whole genome shotgun (WGS) entry which is preliminary data.</text>
</comment>
<evidence type="ECO:0000313" key="3">
    <source>
        <dbReference type="Proteomes" id="UP001164286"/>
    </source>
</evidence>
<feature type="compositionally biased region" description="Basic and acidic residues" evidence="1">
    <location>
        <begin position="1"/>
        <end position="18"/>
    </location>
</feature>
<gene>
    <name evidence="2" type="ORF">MKK02DRAFT_38105</name>
</gene>
<reference evidence="2" key="1">
    <citation type="journal article" date="2022" name="G3 (Bethesda)">
        <title>High quality genome of the basidiomycete yeast Dioszegia hungarica PDD-24b-2 isolated from cloud water.</title>
        <authorList>
            <person name="Jarrige D."/>
            <person name="Haridas S."/>
            <person name="Bleykasten-Grosshans C."/>
            <person name="Joly M."/>
            <person name="Nadalig T."/>
            <person name="Sancelme M."/>
            <person name="Vuilleumier S."/>
            <person name="Grigoriev I.V."/>
            <person name="Amato P."/>
            <person name="Bringel F."/>
        </authorList>
    </citation>
    <scope>NUCLEOTIDE SEQUENCE</scope>
    <source>
        <strain evidence="2">PDD-24b-2</strain>
    </source>
</reference>
<keyword evidence="3" id="KW-1185">Reference proteome</keyword>
<evidence type="ECO:0000313" key="2">
    <source>
        <dbReference type="EMBL" id="KAI9633451.1"/>
    </source>
</evidence>
<organism evidence="2 3">
    <name type="scientific">Dioszegia hungarica</name>
    <dbReference type="NCBI Taxonomy" id="4972"/>
    <lineage>
        <taxon>Eukaryota</taxon>
        <taxon>Fungi</taxon>
        <taxon>Dikarya</taxon>
        <taxon>Basidiomycota</taxon>
        <taxon>Agaricomycotina</taxon>
        <taxon>Tremellomycetes</taxon>
        <taxon>Tremellales</taxon>
        <taxon>Bulleribasidiaceae</taxon>
        <taxon>Dioszegia</taxon>
    </lineage>
</organism>
<accession>A0AA38LU48</accession>
<evidence type="ECO:0000256" key="1">
    <source>
        <dbReference type="SAM" id="MobiDB-lite"/>
    </source>
</evidence>
<name>A0AA38LU48_9TREE</name>
<dbReference type="RefSeq" id="XP_052943228.1">
    <property type="nucleotide sequence ID" value="XM_053089930.1"/>
</dbReference>
<protein>
    <submittedName>
        <fullName evidence="2">Uncharacterized protein</fullName>
    </submittedName>
</protein>
<dbReference type="GeneID" id="77729135"/>
<sequence length="271" mass="29052">MDDIDLRAVETYDTRSRAADQPYDTQPRAAEPYDTRSHAADSQQLLSDLNASHSAIPPAAATKKFLDDLHSAQAGLVSWSQVTGDRATDQAWKNACYHFRIPGSLANIGLVLATLKTLMGTGGMSGSDDQLTATKEAVAQLISVMKLGSSSQKTATNFLTDCLMTAGVKTSDIVASLSTEINHLGAISEKDKQSGVIDKGTVLRLGALKKRIADLLKENTDASATGKLTEEARQSIATYLATAHLAVCQYLKPMEPQAKLQLEDNVAMVER</sequence>